<reference evidence="1 2" key="1">
    <citation type="submission" date="2018-04" db="EMBL/GenBank/DDBJ databases">
        <title>Novel Campyloabacter and Helicobacter Species and Strains.</title>
        <authorList>
            <person name="Mannion A.J."/>
            <person name="Shen Z."/>
            <person name="Fox J.G."/>
        </authorList>
    </citation>
    <scope>NUCLEOTIDE SEQUENCE [LARGE SCALE GENOMIC DNA]</scope>
    <source>
        <strain evidence="1 2">MIT 17-337</strain>
    </source>
</reference>
<dbReference type="Proteomes" id="UP000256379">
    <property type="component" value="Unassembled WGS sequence"/>
</dbReference>
<gene>
    <name evidence="1" type="ORF">CQA53_09505</name>
</gene>
<accession>A0A3D8IAC4</accession>
<comment type="caution">
    <text evidence="1">The sequence shown here is derived from an EMBL/GenBank/DDBJ whole genome shotgun (WGS) entry which is preliminary data.</text>
</comment>
<keyword evidence="2" id="KW-1185">Reference proteome</keyword>
<evidence type="ECO:0000313" key="2">
    <source>
        <dbReference type="Proteomes" id="UP000256379"/>
    </source>
</evidence>
<evidence type="ECO:0000313" key="1">
    <source>
        <dbReference type="EMBL" id="RDU62109.1"/>
    </source>
</evidence>
<dbReference type="AlphaFoldDB" id="A0A3D8IAC4"/>
<organism evidence="1 2">
    <name type="scientific">Helicobacter didelphidarum</name>
    <dbReference type="NCBI Taxonomy" id="2040648"/>
    <lineage>
        <taxon>Bacteria</taxon>
        <taxon>Pseudomonadati</taxon>
        <taxon>Campylobacterota</taxon>
        <taxon>Epsilonproteobacteria</taxon>
        <taxon>Campylobacterales</taxon>
        <taxon>Helicobacteraceae</taxon>
        <taxon>Helicobacter</taxon>
    </lineage>
</organism>
<name>A0A3D8IAC4_9HELI</name>
<proteinExistence type="predicted"/>
<dbReference type="EMBL" id="NXLQ01000035">
    <property type="protein sequence ID" value="RDU62109.1"/>
    <property type="molecule type" value="Genomic_DNA"/>
</dbReference>
<sequence>MPLPRVLYFLITTPSLLNSNIVLSSTFPPKGLCEILVKSKYQISLPSNACFLCGNPTFFQHHSLYFHFL</sequence>
<protein>
    <submittedName>
        <fullName evidence="1">Uncharacterized protein</fullName>
    </submittedName>
</protein>